<feature type="domain" description="HTH tetR-type" evidence="3">
    <location>
        <begin position="40"/>
        <end position="100"/>
    </location>
</feature>
<dbReference type="PATRIC" id="fig|1423801.4.peg.838"/>
<proteinExistence type="predicted"/>
<dbReference type="InterPro" id="IPR050624">
    <property type="entry name" value="HTH-type_Tx_Regulator"/>
</dbReference>
<organism evidence="4 5">
    <name type="scientific">Liquorilactobacillus satsumensis DSM 16230 = JCM 12392</name>
    <dbReference type="NCBI Taxonomy" id="1423801"/>
    <lineage>
        <taxon>Bacteria</taxon>
        <taxon>Bacillati</taxon>
        <taxon>Bacillota</taxon>
        <taxon>Bacilli</taxon>
        <taxon>Lactobacillales</taxon>
        <taxon>Lactobacillaceae</taxon>
        <taxon>Liquorilactobacillus</taxon>
    </lineage>
</organism>
<dbReference type="EMBL" id="AZFQ01000039">
    <property type="protein sequence ID" value="KRL98507.1"/>
    <property type="molecule type" value="Genomic_DNA"/>
</dbReference>
<dbReference type="AlphaFoldDB" id="A0A0R1V971"/>
<dbReference type="InterPro" id="IPR009057">
    <property type="entry name" value="Homeodomain-like_sf"/>
</dbReference>
<evidence type="ECO:0000313" key="5">
    <source>
        <dbReference type="Proteomes" id="UP000051166"/>
    </source>
</evidence>
<reference evidence="4 5" key="1">
    <citation type="journal article" date="2015" name="Genome Announc.">
        <title>Expanding the biotechnology potential of lactobacilli through comparative genomics of 213 strains and associated genera.</title>
        <authorList>
            <person name="Sun Z."/>
            <person name="Harris H.M."/>
            <person name="McCann A."/>
            <person name="Guo C."/>
            <person name="Argimon S."/>
            <person name="Zhang W."/>
            <person name="Yang X."/>
            <person name="Jeffery I.B."/>
            <person name="Cooney J.C."/>
            <person name="Kagawa T.F."/>
            <person name="Liu W."/>
            <person name="Song Y."/>
            <person name="Salvetti E."/>
            <person name="Wrobel A."/>
            <person name="Rasinkangas P."/>
            <person name="Parkhill J."/>
            <person name="Rea M.C."/>
            <person name="O'Sullivan O."/>
            <person name="Ritari J."/>
            <person name="Douillard F.P."/>
            <person name="Paul Ross R."/>
            <person name="Yang R."/>
            <person name="Briner A.E."/>
            <person name="Felis G.E."/>
            <person name="de Vos W.M."/>
            <person name="Barrangou R."/>
            <person name="Klaenhammer T.R."/>
            <person name="Caufield P.W."/>
            <person name="Cui Y."/>
            <person name="Zhang H."/>
            <person name="O'Toole P.W."/>
        </authorList>
    </citation>
    <scope>NUCLEOTIDE SEQUENCE [LARGE SCALE GENOMIC DNA]</scope>
    <source>
        <strain evidence="4 5">DSM 16230</strain>
    </source>
</reference>
<evidence type="ECO:0000313" key="4">
    <source>
        <dbReference type="EMBL" id="KRL98507.1"/>
    </source>
</evidence>
<feature type="DNA-binding region" description="H-T-H motif" evidence="2">
    <location>
        <begin position="63"/>
        <end position="82"/>
    </location>
</feature>
<dbReference type="InterPro" id="IPR001647">
    <property type="entry name" value="HTH_TetR"/>
</dbReference>
<evidence type="ECO:0000256" key="2">
    <source>
        <dbReference type="PROSITE-ProRule" id="PRU00335"/>
    </source>
</evidence>
<protein>
    <recommendedName>
        <fullName evidence="3">HTH tetR-type domain-containing protein</fullName>
    </recommendedName>
</protein>
<name>A0A0R1V971_9LACO</name>
<gene>
    <name evidence="4" type="ORF">FD50_GL000824</name>
</gene>
<dbReference type="STRING" id="1423801.FD50_GL000824"/>
<comment type="caution">
    <text evidence="4">The sequence shown here is derived from an EMBL/GenBank/DDBJ whole genome shotgun (WGS) entry which is preliminary data.</text>
</comment>
<keyword evidence="1 2" id="KW-0238">DNA-binding</keyword>
<evidence type="ECO:0000259" key="3">
    <source>
        <dbReference type="PROSITE" id="PS50977"/>
    </source>
</evidence>
<dbReference type="Proteomes" id="UP000051166">
    <property type="component" value="Unassembled WGS sequence"/>
</dbReference>
<sequence>MISALALDARQNTHLQQLTIKSFKKGGSKMPKATFYRLELTKKRQLFRALKKEFEYKSFADASINEIIKTAGIARGSFYQYFEDKLDCYLYFVEKLQKKRNQLFVKLLIQERGDLFAGARLFFEQSLVDVLTGPNAQYY</sequence>
<dbReference type="PANTHER" id="PTHR43479:SF11">
    <property type="entry name" value="ACREF_ENVCD OPERON REPRESSOR-RELATED"/>
    <property type="match status" value="1"/>
</dbReference>
<evidence type="ECO:0000256" key="1">
    <source>
        <dbReference type="ARBA" id="ARBA00023125"/>
    </source>
</evidence>
<dbReference type="SUPFAM" id="SSF46689">
    <property type="entry name" value="Homeodomain-like"/>
    <property type="match status" value="1"/>
</dbReference>
<dbReference type="PANTHER" id="PTHR43479">
    <property type="entry name" value="ACREF/ENVCD OPERON REPRESSOR-RELATED"/>
    <property type="match status" value="1"/>
</dbReference>
<dbReference type="GO" id="GO:0003677">
    <property type="term" value="F:DNA binding"/>
    <property type="evidence" value="ECO:0007669"/>
    <property type="project" value="UniProtKB-UniRule"/>
</dbReference>
<accession>A0A0R1V971</accession>
<keyword evidence="5" id="KW-1185">Reference proteome</keyword>
<dbReference type="Pfam" id="PF00440">
    <property type="entry name" value="TetR_N"/>
    <property type="match status" value="1"/>
</dbReference>
<dbReference type="PROSITE" id="PS50977">
    <property type="entry name" value="HTH_TETR_2"/>
    <property type="match status" value="1"/>
</dbReference>
<dbReference type="Gene3D" id="1.10.357.10">
    <property type="entry name" value="Tetracycline Repressor, domain 2"/>
    <property type="match status" value="1"/>
</dbReference>